<reference evidence="11" key="2">
    <citation type="submission" date="2018-04" db="EMBL/GenBank/DDBJ databases">
        <title>Complete genome sequence of Sulfodiicoccus acidiphilus strain HS-1.</title>
        <authorList>
            <person name="Sakai H.D."/>
            <person name="Kurosawa N."/>
        </authorList>
    </citation>
    <scope>NUCLEOTIDE SEQUENCE [LARGE SCALE GENOMIC DNA]</scope>
    <source>
        <strain evidence="11">HS-1</strain>
    </source>
</reference>
<evidence type="ECO:0000256" key="2">
    <source>
        <dbReference type="ARBA" id="ARBA00022448"/>
    </source>
</evidence>
<evidence type="ECO:0000313" key="9">
    <source>
        <dbReference type="EMBL" id="BBD73253.1"/>
    </source>
</evidence>
<sequence length="314" mass="33249">MSSSSMLRNVRTALSTNKYMTAGLAIVLADLVFGIIGALWTPYPPNAMFNPSQPPSLAHLLGTDGYGHDVFSEMMADTLPTLLVGFAVGLGNALIALVVGLVGGYYGEGIWGAVIDVATILALTIPGIILLVVIGAYFASAKAALGYGVVVLALSLTGWAWGAKVIRSQVLSISKEEYILASKIVGERSSRIIFGQVLPPVLPLAVGGFLFGTLYGILSLVTAEFWGVIPVSTQNLGTMLSLIASSGAYLTNQWWWILGAMLPILVLAVGIGFMNIGFDQIADPRLKEQKTTSQEKIQVSTDEGEIEVLLKETS</sequence>
<comment type="similarity">
    <text evidence="7">Belongs to the binding-protein-dependent transport system permease family.</text>
</comment>
<dbReference type="Pfam" id="PF00528">
    <property type="entry name" value="BPD_transp_1"/>
    <property type="match status" value="1"/>
</dbReference>
<protein>
    <submittedName>
        <fullName evidence="9">Peptide ABC transporter permease</fullName>
    </submittedName>
</protein>
<dbReference type="SUPFAM" id="SSF161098">
    <property type="entry name" value="MetI-like"/>
    <property type="match status" value="1"/>
</dbReference>
<evidence type="ECO:0000256" key="5">
    <source>
        <dbReference type="ARBA" id="ARBA00022989"/>
    </source>
</evidence>
<dbReference type="EMBL" id="AP018553">
    <property type="protein sequence ID" value="BBD73253.1"/>
    <property type="molecule type" value="Genomic_DNA"/>
</dbReference>
<dbReference type="GeneID" id="38667138"/>
<keyword evidence="4 7" id="KW-0812">Transmembrane</keyword>
<feature type="domain" description="ABC transmembrane type-1" evidence="8">
    <location>
        <begin position="82"/>
        <end position="275"/>
    </location>
</feature>
<dbReference type="PANTHER" id="PTHR43386">
    <property type="entry name" value="OLIGOPEPTIDE TRANSPORT SYSTEM PERMEASE PROTEIN APPC"/>
    <property type="match status" value="1"/>
</dbReference>
<dbReference type="InterPro" id="IPR050366">
    <property type="entry name" value="BP-dependent_transpt_permease"/>
</dbReference>
<gene>
    <name evidence="10" type="ORF">GCM10007116_04280</name>
    <name evidence="9" type="ORF">HS1genome_1642</name>
</gene>
<reference evidence="10" key="4">
    <citation type="submission" date="2020-09" db="EMBL/GenBank/DDBJ databases">
        <authorList>
            <person name="Sun Q."/>
            <person name="Ohkuma M."/>
        </authorList>
    </citation>
    <scope>NUCLEOTIDE SEQUENCE</scope>
    <source>
        <strain evidence="10">JCM 31740</strain>
    </source>
</reference>
<feature type="transmembrane region" description="Helical" evidence="7">
    <location>
        <begin position="197"/>
        <end position="218"/>
    </location>
</feature>
<dbReference type="EMBL" id="BMQS01000003">
    <property type="protein sequence ID" value="GGT89575.1"/>
    <property type="molecule type" value="Genomic_DNA"/>
</dbReference>
<dbReference type="Gene3D" id="1.10.3720.10">
    <property type="entry name" value="MetI-like"/>
    <property type="match status" value="1"/>
</dbReference>
<dbReference type="Proteomes" id="UP000276741">
    <property type="component" value="Chromosome"/>
</dbReference>
<dbReference type="CDD" id="cd06261">
    <property type="entry name" value="TM_PBP2"/>
    <property type="match status" value="1"/>
</dbReference>
<feature type="transmembrane region" description="Helical" evidence="7">
    <location>
        <begin position="21"/>
        <end position="40"/>
    </location>
</feature>
<evidence type="ECO:0000313" key="10">
    <source>
        <dbReference type="EMBL" id="GGT89575.1"/>
    </source>
</evidence>
<feature type="transmembrane region" description="Helical" evidence="7">
    <location>
        <begin position="144"/>
        <end position="162"/>
    </location>
</feature>
<accession>A0A348B501</accession>
<reference evidence="10" key="1">
    <citation type="journal article" date="2014" name="Int. J. Syst. Evol. Microbiol.">
        <title>Complete genome sequence of Corynebacterium casei LMG S-19264T (=DSM 44701T), isolated from a smear-ripened cheese.</title>
        <authorList>
            <consortium name="US DOE Joint Genome Institute (JGI-PGF)"/>
            <person name="Walter F."/>
            <person name="Albersmeier A."/>
            <person name="Kalinowski J."/>
            <person name="Ruckert C."/>
        </authorList>
    </citation>
    <scope>NUCLEOTIDE SEQUENCE</scope>
    <source>
        <strain evidence="10">JCM 31740</strain>
    </source>
</reference>
<keyword evidence="2 7" id="KW-0813">Transport</keyword>
<dbReference type="AlphaFoldDB" id="A0A348B501"/>
<evidence type="ECO:0000256" key="7">
    <source>
        <dbReference type="RuleBase" id="RU363032"/>
    </source>
</evidence>
<dbReference type="RefSeq" id="WP_229768097.1">
    <property type="nucleotide sequence ID" value="NZ_AP018553.1"/>
</dbReference>
<dbReference type="Proteomes" id="UP000616143">
    <property type="component" value="Unassembled WGS sequence"/>
</dbReference>
<evidence type="ECO:0000259" key="8">
    <source>
        <dbReference type="PROSITE" id="PS50928"/>
    </source>
</evidence>
<keyword evidence="6 7" id="KW-0472">Membrane</keyword>
<dbReference type="GO" id="GO:0005886">
    <property type="term" value="C:plasma membrane"/>
    <property type="evidence" value="ECO:0007669"/>
    <property type="project" value="UniProtKB-SubCell"/>
</dbReference>
<evidence type="ECO:0000256" key="1">
    <source>
        <dbReference type="ARBA" id="ARBA00004651"/>
    </source>
</evidence>
<dbReference type="InterPro" id="IPR035906">
    <property type="entry name" value="MetI-like_sf"/>
</dbReference>
<proteinExistence type="inferred from homology"/>
<dbReference type="GO" id="GO:0071916">
    <property type="term" value="F:dipeptide transmembrane transporter activity"/>
    <property type="evidence" value="ECO:0007669"/>
    <property type="project" value="TreeGrafter"/>
</dbReference>
<feature type="transmembrane region" description="Helical" evidence="7">
    <location>
        <begin position="82"/>
        <end position="106"/>
    </location>
</feature>
<comment type="subcellular location">
    <subcellularLocation>
        <location evidence="1 7">Cell membrane</location>
        <topology evidence="1 7">Multi-pass membrane protein</topology>
    </subcellularLocation>
</comment>
<evidence type="ECO:0000256" key="6">
    <source>
        <dbReference type="ARBA" id="ARBA00023136"/>
    </source>
</evidence>
<dbReference type="PROSITE" id="PS50928">
    <property type="entry name" value="ABC_TM1"/>
    <property type="match status" value="1"/>
</dbReference>
<keyword evidence="3" id="KW-1003">Cell membrane</keyword>
<dbReference type="PANTHER" id="PTHR43386:SF1">
    <property type="entry name" value="D,D-DIPEPTIDE TRANSPORT SYSTEM PERMEASE PROTEIN DDPC-RELATED"/>
    <property type="match status" value="1"/>
</dbReference>
<dbReference type="InterPro" id="IPR000515">
    <property type="entry name" value="MetI-like"/>
</dbReference>
<dbReference type="KEGG" id="sacd:HS1genome_1642"/>
<name>A0A348B501_9CREN</name>
<evidence type="ECO:0000313" key="11">
    <source>
        <dbReference type="Proteomes" id="UP000276741"/>
    </source>
</evidence>
<evidence type="ECO:0000256" key="4">
    <source>
        <dbReference type="ARBA" id="ARBA00022692"/>
    </source>
</evidence>
<feature type="transmembrane region" description="Helical" evidence="7">
    <location>
        <begin position="254"/>
        <end position="278"/>
    </location>
</feature>
<feature type="transmembrane region" description="Helical" evidence="7">
    <location>
        <begin position="113"/>
        <end position="138"/>
    </location>
</feature>
<keyword evidence="11" id="KW-1185">Reference proteome</keyword>
<organism evidence="9 11">
    <name type="scientific">Sulfodiicoccus acidiphilus</name>
    <dbReference type="NCBI Taxonomy" id="1670455"/>
    <lineage>
        <taxon>Archaea</taxon>
        <taxon>Thermoproteota</taxon>
        <taxon>Thermoprotei</taxon>
        <taxon>Sulfolobales</taxon>
        <taxon>Sulfolobaceae</taxon>
        <taxon>Sulfodiicoccus</taxon>
    </lineage>
</organism>
<evidence type="ECO:0000256" key="3">
    <source>
        <dbReference type="ARBA" id="ARBA00022475"/>
    </source>
</evidence>
<reference evidence="9" key="3">
    <citation type="journal article" date="2019" name="BMC Res. Notes">
        <title>Complete genome sequence of the Sulfodiicoccus acidiphilus strain HS-1T, the first crenarchaeon that lacks polB3, isolated from an acidic hot spring in Ohwaku-dani, Hakone, Japan.</title>
        <authorList>
            <person name="Sakai H.D."/>
            <person name="Kurosawa N."/>
        </authorList>
    </citation>
    <scope>NUCLEOTIDE SEQUENCE</scope>
    <source>
        <strain evidence="9">HS-1</strain>
    </source>
</reference>
<keyword evidence="5 7" id="KW-1133">Transmembrane helix</keyword>